<dbReference type="OrthoDB" id="4510984at2759"/>
<dbReference type="GO" id="GO:0043041">
    <property type="term" value="P:amino acid activation for nonribosomal peptide biosynthetic process"/>
    <property type="evidence" value="ECO:0007669"/>
    <property type="project" value="TreeGrafter"/>
</dbReference>
<dbReference type="EMBL" id="KK088468">
    <property type="protein sequence ID" value="EYE90156.1"/>
    <property type="molecule type" value="Genomic_DNA"/>
</dbReference>
<reference evidence="5" key="1">
    <citation type="journal article" date="2014" name="Nat. Commun.">
        <title>Genomic adaptations of the halophilic Dead Sea filamentous fungus Eurotium rubrum.</title>
        <authorList>
            <person name="Kis-Papo T."/>
            <person name="Weig A.R."/>
            <person name="Riley R."/>
            <person name="Persoh D."/>
            <person name="Salamov A."/>
            <person name="Sun H."/>
            <person name="Lipzen A."/>
            <person name="Wasser S.P."/>
            <person name="Rambold G."/>
            <person name="Grigoriev I.V."/>
            <person name="Nevo E."/>
        </authorList>
    </citation>
    <scope>NUCLEOTIDE SEQUENCE [LARGE SCALE GENOMIC DNA]</scope>
    <source>
        <strain evidence="5">CBS 135680</strain>
    </source>
</reference>
<dbReference type="SUPFAM" id="SSF56801">
    <property type="entry name" value="Acetyl-CoA synthetase-like"/>
    <property type="match status" value="1"/>
</dbReference>
<dbReference type="PANTHER" id="PTHR45527">
    <property type="entry name" value="NONRIBOSOMAL PEPTIDE SYNTHETASE"/>
    <property type="match status" value="1"/>
</dbReference>
<accession>A0A017S009</accession>
<dbReference type="GO" id="GO:0044550">
    <property type="term" value="P:secondary metabolite biosynthetic process"/>
    <property type="evidence" value="ECO:0007669"/>
    <property type="project" value="TreeGrafter"/>
</dbReference>
<dbReference type="GeneID" id="63698520"/>
<dbReference type="GO" id="GO:0031177">
    <property type="term" value="F:phosphopantetheine binding"/>
    <property type="evidence" value="ECO:0007669"/>
    <property type="project" value="TreeGrafter"/>
</dbReference>
<gene>
    <name evidence="4" type="ORF">EURHEDRAFT_428851</name>
</gene>
<dbReference type="HOGENOM" id="CLU_2203148_0_0_1"/>
<evidence type="ECO:0000256" key="1">
    <source>
        <dbReference type="ARBA" id="ARBA00022450"/>
    </source>
</evidence>
<keyword evidence="1" id="KW-0596">Phosphopantetheine</keyword>
<dbReference type="Proteomes" id="UP000019804">
    <property type="component" value="Unassembled WGS sequence"/>
</dbReference>
<protein>
    <submittedName>
        <fullName evidence="4">Acetyl-CoA synthetase-like protein</fullName>
    </submittedName>
</protein>
<dbReference type="Pfam" id="PF00501">
    <property type="entry name" value="AMP-binding"/>
    <property type="match status" value="1"/>
</dbReference>
<feature type="non-terminal residue" evidence="4">
    <location>
        <position position="108"/>
    </location>
</feature>
<name>A0A017S009_ASPRC</name>
<dbReference type="STRING" id="1388766.A0A017S009"/>
<evidence type="ECO:0000313" key="5">
    <source>
        <dbReference type="Proteomes" id="UP000019804"/>
    </source>
</evidence>
<dbReference type="RefSeq" id="XP_040633846.1">
    <property type="nucleotide sequence ID" value="XM_040783396.1"/>
</dbReference>
<dbReference type="Gene3D" id="3.40.50.12780">
    <property type="entry name" value="N-terminal domain of ligase-like"/>
    <property type="match status" value="1"/>
</dbReference>
<feature type="domain" description="AMP-dependent synthetase/ligase" evidence="3">
    <location>
        <begin position="22"/>
        <end position="108"/>
    </location>
</feature>
<evidence type="ECO:0000259" key="3">
    <source>
        <dbReference type="Pfam" id="PF00501"/>
    </source>
</evidence>
<sequence length="108" mass="12008">QISEWNATVPKTLRACMHELIDETAKRYPDRTALQCSDGSVSYKELADYTSRLGSFLIFQNVGPEVLVLVCFDKSLWAVVSMLGVRKASSAFVCIDPAQPIDRLKAII</sequence>
<keyword evidence="2" id="KW-0597">Phosphoprotein</keyword>
<evidence type="ECO:0000256" key="2">
    <source>
        <dbReference type="ARBA" id="ARBA00022553"/>
    </source>
</evidence>
<dbReference type="AlphaFoldDB" id="A0A017S009"/>
<feature type="non-terminal residue" evidence="4">
    <location>
        <position position="1"/>
    </location>
</feature>
<dbReference type="InterPro" id="IPR000873">
    <property type="entry name" value="AMP-dep_synth/lig_dom"/>
</dbReference>
<dbReference type="PANTHER" id="PTHR45527:SF1">
    <property type="entry name" value="FATTY ACID SYNTHASE"/>
    <property type="match status" value="1"/>
</dbReference>
<evidence type="ECO:0000313" key="4">
    <source>
        <dbReference type="EMBL" id="EYE90156.1"/>
    </source>
</evidence>
<keyword evidence="5" id="KW-1185">Reference proteome</keyword>
<dbReference type="InterPro" id="IPR042099">
    <property type="entry name" value="ANL_N_sf"/>
</dbReference>
<dbReference type="GO" id="GO:0005737">
    <property type="term" value="C:cytoplasm"/>
    <property type="evidence" value="ECO:0007669"/>
    <property type="project" value="TreeGrafter"/>
</dbReference>
<organism evidence="4 5">
    <name type="scientific">Aspergillus ruber (strain CBS 135680)</name>
    <dbReference type="NCBI Taxonomy" id="1388766"/>
    <lineage>
        <taxon>Eukaryota</taxon>
        <taxon>Fungi</taxon>
        <taxon>Dikarya</taxon>
        <taxon>Ascomycota</taxon>
        <taxon>Pezizomycotina</taxon>
        <taxon>Eurotiomycetes</taxon>
        <taxon>Eurotiomycetidae</taxon>
        <taxon>Eurotiales</taxon>
        <taxon>Aspergillaceae</taxon>
        <taxon>Aspergillus</taxon>
        <taxon>Aspergillus subgen. Aspergillus</taxon>
    </lineage>
</organism>
<proteinExistence type="predicted"/>